<evidence type="ECO:0008006" key="4">
    <source>
        <dbReference type="Google" id="ProtNLM"/>
    </source>
</evidence>
<dbReference type="Gene3D" id="3.90.1150.140">
    <property type="match status" value="1"/>
</dbReference>
<protein>
    <recommendedName>
        <fullName evidence="4">DUF1343 domain-containing protein</fullName>
    </recommendedName>
</protein>
<dbReference type="GO" id="GO:0033922">
    <property type="term" value="F:peptidoglycan beta-N-acetylmuramidase activity"/>
    <property type="evidence" value="ECO:0007669"/>
    <property type="project" value="InterPro"/>
</dbReference>
<name>X1FV27_9ZZZZ</name>
<sequence>SRYLRSMGELATYFNEKFRMGVDLKVIKMKNWQRGIYYDETSLIWVPPAPNILTLDTAFIYPGTCLVEGTNISEGRGTVKPFEMIGAAWIDGIELSRELNSRKLPGVLFRPVYFSPLMSKYKDKKCEGVQFHTTDREAFLPVLSGLTLLEVIIELYPGSFEWREPSSSEHHFFFDLLCGTDKIRKGLMKGGKAEDIVKSWKDELLNFKEKRERYLLY</sequence>
<dbReference type="InterPro" id="IPR008302">
    <property type="entry name" value="NamZ"/>
</dbReference>
<evidence type="ECO:0000259" key="2">
    <source>
        <dbReference type="Pfam" id="PF20732"/>
    </source>
</evidence>
<dbReference type="InterPro" id="IPR048503">
    <property type="entry name" value="NamZ_C"/>
</dbReference>
<dbReference type="PANTHER" id="PTHR42915">
    <property type="entry name" value="HYPOTHETICAL 460 KDA PROTEIN IN FEUA-SIGW INTERGENIC REGION [PRECURSOR]"/>
    <property type="match status" value="1"/>
</dbReference>
<organism evidence="3">
    <name type="scientific">marine sediment metagenome</name>
    <dbReference type="NCBI Taxonomy" id="412755"/>
    <lineage>
        <taxon>unclassified sequences</taxon>
        <taxon>metagenomes</taxon>
        <taxon>ecological metagenomes</taxon>
    </lineage>
</organism>
<feature type="non-terminal residue" evidence="3">
    <location>
        <position position="1"/>
    </location>
</feature>
<evidence type="ECO:0000313" key="3">
    <source>
        <dbReference type="EMBL" id="GAH49481.1"/>
    </source>
</evidence>
<dbReference type="Pfam" id="PF07075">
    <property type="entry name" value="NamZ_N"/>
    <property type="match status" value="1"/>
</dbReference>
<dbReference type="PANTHER" id="PTHR42915:SF1">
    <property type="entry name" value="PEPTIDOGLYCAN BETA-N-ACETYLMURAMIDASE NAMZ"/>
    <property type="match status" value="1"/>
</dbReference>
<evidence type="ECO:0000259" key="1">
    <source>
        <dbReference type="Pfam" id="PF07075"/>
    </source>
</evidence>
<gene>
    <name evidence="3" type="ORF">S03H2_37553</name>
</gene>
<feature type="domain" description="Peptidoglycan beta-N-acetylmuramidase NamZ N-terminal" evidence="1">
    <location>
        <begin position="6"/>
        <end position="55"/>
    </location>
</feature>
<feature type="domain" description="Peptidoglycan beta-N-acetylmuramidase NamZ C-terminal" evidence="2">
    <location>
        <begin position="60"/>
        <end position="217"/>
    </location>
</feature>
<dbReference type="AlphaFoldDB" id="X1FV27"/>
<accession>X1FV27</accession>
<dbReference type="InterPro" id="IPR048502">
    <property type="entry name" value="NamZ_N"/>
</dbReference>
<proteinExistence type="predicted"/>
<dbReference type="Pfam" id="PF20732">
    <property type="entry name" value="NamZ_C"/>
    <property type="match status" value="1"/>
</dbReference>
<dbReference type="EMBL" id="BARU01023120">
    <property type="protein sequence ID" value="GAH49481.1"/>
    <property type="molecule type" value="Genomic_DNA"/>
</dbReference>
<comment type="caution">
    <text evidence="3">The sequence shown here is derived from an EMBL/GenBank/DDBJ whole genome shotgun (WGS) entry which is preliminary data.</text>
</comment>
<reference evidence="3" key="1">
    <citation type="journal article" date="2014" name="Front. Microbiol.">
        <title>High frequency of phylogenetically diverse reductive dehalogenase-homologous genes in deep subseafloor sedimentary metagenomes.</title>
        <authorList>
            <person name="Kawai M."/>
            <person name="Futagami T."/>
            <person name="Toyoda A."/>
            <person name="Takaki Y."/>
            <person name="Nishi S."/>
            <person name="Hori S."/>
            <person name="Arai W."/>
            <person name="Tsubouchi T."/>
            <person name="Morono Y."/>
            <person name="Uchiyama I."/>
            <person name="Ito T."/>
            <person name="Fujiyama A."/>
            <person name="Inagaki F."/>
            <person name="Takami H."/>
        </authorList>
    </citation>
    <scope>NUCLEOTIDE SEQUENCE</scope>
    <source>
        <strain evidence="3">Expedition CK06-06</strain>
    </source>
</reference>